<dbReference type="AlphaFoldDB" id="A0A0V0T4Y7"/>
<reference evidence="1 2" key="1">
    <citation type="submission" date="2015-01" db="EMBL/GenBank/DDBJ databases">
        <title>Evolution of Trichinella species and genotypes.</title>
        <authorList>
            <person name="Korhonen P.K."/>
            <person name="Edoardo P."/>
            <person name="Giuseppe L.R."/>
            <person name="Gasser R.B."/>
        </authorList>
    </citation>
    <scope>NUCLEOTIDE SEQUENCE [LARGE SCALE GENOMIC DNA]</scope>
    <source>
        <strain evidence="1">ISS417</strain>
    </source>
</reference>
<evidence type="ECO:0000313" key="2">
    <source>
        <dbReference type="Proteomes" id="UP000055048"/>
    </source>
</evidence>
<protein>
    <submittedName>
        <fullName evidence="1">Uncharacterized protein</fullName>
    </submittedName>
</protein>
<name>A0A0V0T4Y7_9BILA</name>
<gene>
    <name evidence="1" type="ORF">T05_11783</name>
</gene>
<proteinExistence type="predicted"/>
<dbReference type="Proteomes" id="UP000055048">
    <property type="component" value="Unassembled WGS sequence"/>
</dbReference>
<dbReference type="EMBL" id="JYDJ01000635">
    <property type="protein sequence ID" value="KRX34090.1"/>
    <property type="molecule type" value="Genomic_DNA"/>
</dbReference>
<keyword evidence="2" id="KW-1185">Reference proteome</keyword>
<comment type="caution">
    <text evidence="1">The sequence shown here is derived from an EMBL/GenBank/DDBJ whole genome shotgun (WGS) entry which is preliminary data.</text>
</comment>
<evidence type="ECO:0000313" key="1">
    <source>
        <dbReference type="EMBL" id="KRX34090.1"/>
    </source>
</evidence>
<sequence>MAPKQKFNFCQCVHKHYGDSTLIGLSIHAIRWRSCFSVGFPHQTLNWRLAIVDNAKAKVLLAYTS</sequence>
<organism evidence="1 2">
    <name type="scientific">Trichinella murrelli</name>
    <dbReference type="NCBI Taxonomy" id="144512"/>
    <lineage>
        <taxon>Eukaryota</taxon>
        <taxon>Metazoa</taxon>
        <taxon>Ecdysozoa</taxon>
        <taxon>Nematoda</taxon>
        <taxon>Enoplea</taxon>
        <taxon>Dorylaimia</taxon>
        <taxon>Trichinellida</taxon>
        <taxon>Trichinellidae</taxon>
        <taxon>Trichinella</taxon>
    </lineage>
</organism>
<accession>A0A0V0T4Y7</accession>